<keyword evidence="7" id="KW-0963">Cytoplasm</keyword>
<evidence type="ECO:0000256" key="5">
    <source>
        <dbReference type="ARBA" id="ARBA00021843"/>
    </source>
</evidence>
<dbReference type="EMBL" id="JANKHG010000017">
    <property type="protein sequence ID" value="MCR2747054.1"/>
    <property type="molecule type" value="Genomic_DNA"/>
</dbReference>
<evidence type="ECO:0000256" key="7">
    <source>
        <dbReference type="ARBA" id="ARBA00022490"/>
    </source>
</evidence>
<evidence type="ECO:0000256" key="4">
    <source>
        <dbReference type="ARBA" id="ARBA00012568"/>
    </source>
</evidence>
<keyword evidence="6" id="KW-0031">Aminopeptidase</keyword>
<evidence type="ECO:0000256" key="9">
    <source>
        <dbReference type="ARBA" id="ARBA00022801"/>
    </source>
</evidence>
<protein>
    <recommendedName>
        <fullName evidence="5">Proline iminopeptidase</fullName>
        <ecNumber evidence="4">3.4.11.5</ecNumber>
    </recommendedName>
    <alternativeName>
        <fullName evidence="10">Prolyl aminopeptidase</fullName>
    </alternativeName>
</protein>
<evidence type="ECO:0000259" key="11">
    <source>
        <dbReference type="Pfam" id="PF00561"/>
    </source>
</evidence>
<evidence type="ECO:0000256" key="3">
    <source>
        <dbReference type="ARBA" id="ARBA00010088"/>
    </source>
</evidence>
<dbReference type="InterPro" id="IPR029058">
    <property type="entry name" value="AB_hydrolase_fold"/>
</dbReference>
<dbReference type="Gene3D" id="3.40.50.1820">
    <property type="entry name" value="alpha/beta hydrolase"/>
    <property type="match status" value="1"/>
</dbReference>
<dbReference type="GO" id="GO:0016787">
    <property type="term" value="F:hydrolase activity"/>
    <property type="evidence" value="ECO:0007669"/>
    <property type="project" value="UniProtKB-KW"/>
</dbReference>
<comment type="catalytic activity">
    <reaction evidence="1">
        <text>Release of N-terminal proline from a peptide.</text>
        <dbReference type="EC" id="3.4.11.5"/>
    </reaction>
</comment>
<keyword evidence="9 12" id="KW-0378">Hydrolase</keyword>
<reference evidence="12" key="1">
    <citation type="submission" date="2022-07" db="EMBL/GenBank/DDBJ databases">
        <authorList>
            <person name="Xamxidin M."/>
        </authorList>
    </citation>
    <scope>NUCLEOTIDE SEQUENCE</scope>
    <source>
        <strain evidence="12">YS8-69</strain>
    </source>
</reference>
<dbReference type="SUPFAM" id="SSF53474">
    <property type="entry name" value="alpha/beta-Hydrolases"/>
    <property type="match status" value="1"/>
</dbReference>
<dbReference type="PANTHER" id="PTHR43722:SF1">
    <property type="entry name" value="PROLINE IMINOPEPTIDASE"/>
    <property type="match status" value="1"/>
</dbReference>
<keyword evidence="13" id="KW-1185">Reference proteome</keyword>
<evidence type="ECO:0000313" key="12">
    <source>
        <dbReference type="EMBL" id="MCR2747054.1"/>
    </source>
</evidence>
<organism evidence="12 13">
    <name type="scientific">Limnobacter parvus</name>
    <dbReference type="NCBI Taxonomy" id="2939690"/>
    <lineage>
        <taxon>Bacteria</taxon>
        <taxon>Pseudomonadati</taxon>
        <taxon>Pseudomonadota</taxon>
        <taxon>Betaproteobacteria</taxon>
        <taxon>Burkholderiales</taxon>
        <taxon>Burkholderiaceae</taxon>
        <taxon>Limnobacter</taxon>
    </lineage>
</organism>
<dbReference type="InterPro" id="IPR002410">
    <property type="entry name" value="Peptidase_S33"/>
</dbReference>
<evidence type="ECO:0000313" key="13">
    <source>
        <dbReference type="Proteomes" id="UP001165267"/>
    </source>
</evidence>
<comment type="similarity">
    <text evidence="3">Belongs to the peptidase S33 family.</text>
</comment>
<keyword evidence="8" id="KW-0645">Protease</keyword>
<feature type="domain" description="AB hydrolase-1" evidence="11">
    <location>
        <begin position="59"/>
        <end position="314"/>
    </location>
</feature>
<dbReference type="PANTHER" id="PTHR43722">
    <property type="entry name" value="PROLINE IMINOPEPTIDASE"/>
    <property type="match status" value="1"/>
</dbReference>
<gene>
    <name evidence="12" type="ORF">NSP04_10380</name>
</gene>
<dbReference type="PRINTS" id="PR00793">
    <property type="entry name" value="PROAMNOPTASE"/>
</dbReference>
<dbReference type="EC" id="3.4.11.5" evidence="4"/>
<name>A0ABT1XJJ2_9BURK</name>
<evidence type="ECO:0000256" key="1">
    <source>
        <dbReference type="ARBA" id="ARBA00001585"/>
    </source>
</evidence>
<evidence type="ECO:0000256" key="10">
    <source>
        <dbReference type="ARBA" id="ARBA00029605"/>
    </source>
</evidence>
<evidence type="ECO:0000256" key="6">
    <source>
        <dbReference type="ARBA" id="ARBA00022438"/>
    </source>
</evidence>
<accession>A0ABT1XJJ2</accession>
<dbReference type="Proteomes" id="UP001165267">
    <property type="component" value="Unassembled WGS sequence"/>
</dbReference>
<dbReference type="Pfam" id="PF00561">
    <property type="entry name" value="Abhydrolase_1"/>
    <property type="match status" value="1"/>
</dbReference>
<evidence type="ECO:0000256" key="2">
    <source>
        <dbReference type="ARBA" id="ARBA00004496"/>
    </source>
</evidence>
<comment type="caution">
    <text evidence="12">The sequence shown here is derived from an EMBL/GenBank/DDBJ whole genome shotgun (WGS) entry which is preliminary data.</text>
</comment>
<proteinExistence type="inferred from homology"/>
<evidence type="ECO:0000256" key="8">
    <source>
        <dbReference type="ARBA" id="ARBA00022670"/>
    </source>
</evidence>
<dbReference type="InterPro" id="IPR005944">
    <property type="entry name" value="Pro_iminopeptidase"/>
</dbReference>
<sequence>MHKEALLFNQIAAPAPQSGLAGVWSTPQTMIDAGGNLAVWAEKGAKQPELASIKDMPWLVLHGGPGNSLGASHVAPLRFAGVPWFGFDQRNSGLSEDVDLSAIDLQRFIDDALEVADRLGVGRFHILGGSWGATLALAIAVYRPNRVASVVLRAPFIPLRPRVDAFFESLEHLAPEYFAEHFGPGARTDVICECFDVATPEHLVEMSVAWNKLEIALLTGNTDKLEGKKSFLTDIQELALVRKYRLQSYFFKHDCFLSPFDLIALISKCSQAKWPLTIIQGMNDRVCPPGGSLMLSEMVARTHLIQLPDTGHLADSGPMMAAISEQVARHHKLPERSG</sequence>
<comment type="subcellular location">
    <subcellularLocation>
        <location evidence="2">Cytoplasm</location>
    </subcellularLocation>
</comment>
<dbReference type="RefSeq" id="WP_257512256.1">
    <property type="nucleotide sequence ID" value="NZ_JANKHG010000017.1"/>
</dbReference>
<dbReference type="InterPro" id="IPR000073">
    <property type="entry name" value="AB_hydrolase_1"/>
</dbReference>